<dbReference type="Proteomes" id="UP000027866">
    <property type="component" value="Unassembled WGS sequence"/>
</dbReference>
<dbReference type="GO" id="GO:0005829">
    <property type="term" value="C:cytosol"/>
    <property type="evidence" value="ECO:0007669"/>
    <property type="project" value="TreeGrafter"/>
</dbReference>
<reference evidence="4 5" key="1">
    <citation type="submission" date="2014-04" db="EMBL/GenBank/DDBJ databases">
        <title>A comprehensive comparison of genomes of Erythrobacter spp. Strains.</title>
        <authorList>
            <person name="Zheng Q."/>
        </authorList>
    </citation>
    <scope>NUCLEOTIDE SEQUENCE [LARGE SCALE GENOMIC DNA]</scope>
    <source>
        <strain evidence="4 5">DSM 8509</strain>
    </source>
</reference>
<dbReference type="Pfam" id="PF01968">
    <property type="entry name" value="Hydantoinase_A"/>
    <property type="match status" value="1"/>
</dbReference>
<dbReference type="GO" id="GO:0017168">
    <property type="term" value="F:5-oxoprolinase (ATP-hydrolyzing) activity"/>
    <property type="evidence" value="ECO:0007669"/>
    <property type="project" value="TreeGrafter"/>
</dbReference>
<organism evidence="4 5">
    <name type="scientific">Erythrobacter litoralis</name>
    <dbReference type="NCBI Taxonomy" id="39960"/>
    <lineage>
        <taxon>Bacteria</taxon>
        <taxon>Pseudomonadati</taxon>
        <taxon>Pseudomonadota</taxon>
        <taxon>Alphaproteobacteria</taxon>
        <taxon>Sphingomonadales</taxon>
        <taxon>Erythrobacteraceae</taxon>
        <taxon>Erythrobacter/Porphyrobacter group</taxon>
        <taxon>Erythrobacter</taxon>
    </lineage>
</organism>
<dbReference type="Pfam" id="PF19278">
    <property type="entry name" value="Hydant_A_C"/>
    <property type="match status" value="1"/>
</dbReference>
<dbReference type="InterPro" id="IPR043129">
    <property type="entry name" value="ATPase_NBD"/>
</dbReference>
<dbReference type="Gene3D" id="3.30.420.40">
    <property type="match status" value="1"/>
</dbReference>
<dbReference type="Pfam" id="PF05378">
    <property type="entry name" value="Hydant_A_N"/>
    <property type="match status" value="1"/>
</dbReference>
<proteinExistence type="predicted"/>
<dbReference type="OrthoDB" id="9759608at2"/>
<evidence type="ECO:0000259" key="1">
    <source>
        <dbReference type="Pfam" id="PF01968"/>
    </source>
</evidence>
<feature type="domain" description="Hydantoinase A/oxoprolinase" evidence="1">
    <location>
        <begin position="205"/>
        <end position="491"/>
    </location>
</feature>
<dbReference type="PANTHER" id="PTHR11365:SF23">
    <property type="entry name" value="HYPOTHETICAL 5-OXOPROLINASE (EUROFUNG)-RELATED"/>
    <property type="match status" value="1"/>
</dbReference>
<sequence length="683" mass="72620">MTYRLGVDVGGTFTDLLLFNEDSGRFWRHKTPSTPHDSSEGILNGVKAITEQAGVSLKDVVYFLHGTTVATNAVLEGKGAKVGLITTEGYRDVMQIARSFVPGGLAAWIVWPKPQPLAHLEDTLEVPGRMDADGNEVRPLDEDAVRAVLQKLKGQGIEALTVSLINAYVNGAHEKRIGEIAAEELPGIPVSLSHEVLPEMQEYERTLSTVANAAVRPVVSRYVSNLRTKLSDEGFGGRLSLLRSDGGLMSSEKAEEHPVNILMSGPAGGVTGALWVAKNAGLKNILTLDVGGTSTDVALIEGLEPRRERTTDVGHLSVRASSLDVKTVGAGGGSIAHVPELTKALRVGPESAGAVPGPVAYGKGGEVPTVTDANVVLGYLPEDLLGGSFRLDREAAKVAVQTIADALGVSLMEAARGIIDIVNENMFGALRMISVQQGYDPREFALMGFGGAGPLHVNAVARLMGSWPAVSPVSPGVLCALGDATTRMRTETARSFSRLAKDTAISDLHAVLDEMAAQTRGELIADGVAEDQITTEFEVDIRYAGQAFEVPLTIDKVVLEKDGIEGILARFDEEHLRLFTFNMETPHEIVNLRAVALGQPPSLPAAELPKGDGDPSGAKIRDHKLWMDGREQSAVIYDRSKLRQGDRIPGPAIITEMDSTTLVESGCIATIDAVGNILINPEG</sequence>
<dbReference type="PATRIC" id="fig|39960.10.peg.2844"/>
<dbReference type="GO" id="GO:0006749">
    <property type="term" value="P:glutathione metabolic process"/>
    <property type="evidence" value="ECO:0007669"/>
    <property type="project" value="TreeGrafter"/>
</dbReference>
<dbReference type="AlphaFoldDB" id="A0A074MVA0"/>
<evidence type="ECO:0000313" key="4">
    <source>
        <dbReference type="EMBL" id="KEO96700.1"/>
    </source>
</evidence>
<comment type="caution">
    <text evidence="4">The sequence shown here is derived from an EMBL/GenBank/DDBJ whole genome shotgun (WGS) entry which is preliminary data.</text>
</comment>
<dbReference type="EMBL" id="JMIX01000004">
    <property type="protein sequence ID" value="KEO96700.1"/>
    <property type="molecule type" value="Genomic_DNA"/>
</dbReference>
<accession>A0A074MVA0</accession>
<dbReference type="InterPro" id="IPR045079">
    <property type="entry name" value="Oxoprolinase-like"/>
</dbReference>
<keyword evidence="5" id="KW-1185">Reference proteome</keyword>
<dbReference type="SUPFAM" id="SSF53067">
    <property type="entry name" value="Actin-like ATPase domain"/>
    <property type="match status" value="1"/>
</dbReference>
<dbReference type="InterPro" id="IPR008040">
    <property type="entry name" value="Hydant_A_N"/>
</dbReference>
<evidence type="ECO:0000259" key="2">
    <source>
        <dbReference type="Pfam" id="PF05378"/>
    </source>
</evidence>
<dbReference type="RefSeq" id="WP_034902028.1">
    <property type="nucleotide sequence ID" value="NZ_CP017057.1"/>
</dbReference>
<dbReference type="InterPro" id="IPR049517">
    <property type="entry name" value="ACX-like_C"/>
</dbReference>
<feature type="domain" description="Acetophenone carboxylase-like C-terminal" evidence="3">
    <location>
        <begin position="500"/>
        <end position="672"/>
    </location>
</feature>
<dbReference type="KEGG" id="elq:Ga0102493_11592"/>
<evidence type="ECO:0000313" key="5">
    <source>
        <dbReference type="Proteomes" id="UP000027866"/>
    </source>
</evidence>
<feature type="domain" description="Hydantoinase/oxoprolinase N-terminal" evidence="2">
    <location>
        <begin position="4"/>
        <end position="184"/>
    </location>
</feature>
<dbReference type="InterPro" id="IPR002821">
    <property type="entry name" value="Hydantoinase_A"/>
</dbReference>
<name>A0A074MVA0_9SPHN</name>
<protein>
    <submittedName>
        <fullName evidence="4">5-oxoprolinase</fullName>
    </submittedName>
</protein>
<gene>
    <name evidence="4" type="ORF">EH32_08435</name>
</gene>
<evidence type="ECO:0000259" key="3">
    <source>
        <dbReference type="Pfam" id="PF19278"/>
    </source>
</evidence>
<dbReference type="PANTHER" id="PTHR11365">
    <property type="entry name" value="5-OXOPROLINASE RELATED"/>
    <property type="match status" value="1"/>
</dbReference>